<proteinExistence type="predicted"/>
<evidence type="ECO:0000313" key="1">
    <source>
        <dbReference type="EMBL" id="NWC79395.1"/>
    </source>
</evidence>
<dbReference type="RefSeq" id="WP_161871247.1">
    <property type="nucleotide sequence ID" value="NZ_JACARV010000009.1"/>
</dbReference>
<name>A0A7Y7Z8C3_PSEPU</name>
<reference evidence="1 2" key="1">
    <citation type="submission" date="2020-04" db="EMBL/GenBank/DDBJ databases">
        <title>Molecular characterization of pseudomonads from Agaricus bisporus reveal novel blotch 2 pathogens in Western Europe.</title>
        <authorList>
            <person name="Taparia T."/>
            <person name="Krijger M."/>
            <person name="Haynes E."/>
            <person name="Elpinstone J.G."/>
            <person name="Noble R."/>
            <person name="Van Der Wolf J."/>
        </authorList>
    </citation>
    <scope>NUCLEOTIDE SEQUENCE [LARGE SCALE GENOMIC DNA]</scope>
    <source>
        <strain evidence="1 2">P7765</strain>
    </source>
</reference>
<dbReference type="Proteomes" id="UP000542695">
    <property type="component" value="Unassembled WGS sequence"/>
</dbReference>
<accession>A0A7Y7Z8C3</accession>
<gene>
    <name evidence="1" type="ORF">HX798_03735</name>
</gene>
<comment type="caution">
    <text evidence="1">The sequence shown here is derived from an EMBL/GenBank/DDBJ whole genome shotgun (WGS) entry which is preliminary data.</text>
</comment>
<protein>
    <submittedName>
        <fullName evidence="1">Uncharacterized protein</fullName>
    </submittedName>
</protein>
<dbReference type="AlphaFoldDB" id="A0A7Y7Z8C3"/>
<dbReference type="EMBL" id="JACARV010000009">
    <property type="protein sequence ID" value="NWC79395.1"/>
    <property type="molecule type" value="Genomic_DNA"/>
</dbReference>
<sequence>MASLWTLLFQRPRHNTYARLDGDGNCLGFKQCSQPPGSNGWVQVKEIQLAWLGRPLPANARVCAHASGHWQRRILPA</sequence>
<evidence type="ECO:0000313" key="2">
    <source>
        <dbReference type="Proteomes" id="UP000542695"/>
    </source>
</evidence>
<organism evidence="1 2">
    <name type="scientific">Pseudomonas putida</name>
    <name type="common">Arthrobacter siderocapsulatus</name>
    <dbReference type="NCBI Taxonomy" id="303"/>
    <lineage>
        <taxon>Bacteria</taxon>
        <taxon>Pseudomonadati</taxon>
        <taxon>Pseudomonadota</taxon>
        <taxon>Gammaproteobacteria</taxon>
        <taxon>Pseudomonadales</taxon>
        <taxon>Pseudomonadaceae</taxon>
        <taxon>Pseudomonas</taxon>
    </lineage>
</organism>